<dbReference type="EMBL" id="CAJJDP010000059">
    <property type="protein sequence ID" value="CAD8172407.1"/>
    <property type="molecule type" value="Genomic_DNA"/>
</dbReference>
<keyword evidence="7" id="KW-1185">Reference proteome</keyword>
<evidence type="ECO:0000259" key="3">
    <source>
        <dbReference type="PROSITE" id="PS50089"/>
    </source>
</evidence>
<keyword evidence="1" id="KW-0479">Metal-binding</keyword>
<dbReference type="GO" id="GO:0005634">
    <property type="term" value="C:nucleus"/>
    <property type="evidence" value="ECO:0007669"/>
    <property type="project" value="TreeGrafter"/>
</dbReference>
<protein>
    <submittedName>
        <fullName evidence="6">Uncharacterized protein</fullName>
    </submittedName>
</protein>
<dbReference type="Pfam" id="PF00097">
    <property type="entry name" value="zf-C3HC4"/>
    <property type="match status" value="1"/>
</dbReference>
<dbReference type="GO" id="GO:0016567">
    <property type="term" value="P:protein ubiquitination"/>
    <property type="evidence" value="ECO:0007669"/>
    <property type="project" value="TreeGrafter"/>
</dbReference>
<dbReference type="OMA" id="KLYPCRL"/>
<dbReference type="InterPro" id="IPR017921">
    <property type="entry name" value="Znf_CTCHY"/>
</dbReference>
<feature type="domain" description="RING-type" evidence="3">
    <location>
        <begin position="143"/>
        <end position="187"/>
    </location>
</feature>
<keyword evidence="2" id="KW-0863">Zinc-finger</keyword>
<reference evidence="6" key="1">
    <citation type="submission" date="2021-01" db="EMBL/GenBank/DDBJ databases">
        <authorList>
            <consortium name="Genoscope - CEA"/>
            <person name="William W."/>
        </authorList>
    </citation>
    <scope>NUCLEOTIDE SEQUENCE</scope>
</reference>
<dbReference type="GO" id="GO:0006511">
    <property type="term" value="P:ubiquitin-dependent protein catabolic process"/>
    <property type="evidence" value="ECO:0007669"/>
    <property type="project" value="TreeGrafter"/>
</dbReference>
<dbReference type="PROSITE" id="PS50089">
    <property type="entry name" value="ZF_RING_2"/>
    <property type="match status" value="1"/>
</dbReference>
<dbReference type="InterPro" id="IPR018957">
    <property type="entry name" value="Znf_C3HC4_RING-type"/>
</dbReference>
<organism evidence="6 7">
    <name type="scientific">Paramecium octaurelia</name>
    <dbReference type="NCBI Taxonomy" id="43137"/>
    <lineage>
        <taxon>Eukaryota</taxon>
        <taxon>Sar</taxon>
        <taxon>Alveolata</taxon>
        <taxon>Ciliophora</taxon>
        <taxon>Intramacronucleata</taxon>
        <taxon>Oligohymenophorea</taxon>
        <taxon>Peniculida</taxon>
        <taxon>Parameciidae</taxon>
        <taxon>Paramecium</taxon>
    </lineage>
</organism>
<evidence type="ECO:0000313" key="6">
    <source>
        <dbReference type="EMBL" id="CAD8172407.1"/>
    </source>
</evidence>
<dbReference type="Pfam" id="PF14599">
    <property type="entry name" value="zinc_ribbon_6"/>
    <property type="match status" value="1"/>
</dbReference>
<dbReference type="SMART" id="SM00184">
    <property type="entry name" value="RING"/>
    <property type="match status" value="1"/>
</dbReference>
<dbReference type="InterPro" id="IPR001841">
    <property type="entry name" value="Znf_RING"/>
</dbReference>
<evidence type="ECO:0000313" key="7">
    <source>
        <dbReference type="Proteomes" id="UP000683925"/>
    </source>
</evidence>
<keyword evidence="2" id="KW-0862">Zinc</keyword>
<dbReference type="PROSITE" id="PS51270">
    <property type="entry name" value="ZF_CTCHY"/>
    <property type="match status" value="1"/>
</dbReference>
<dbReference type="GO" id="GO:0061630">
    <property type="term" value="F:ubiquitin protein ligase activity"/>
    <property type="evidence" value="ECO:0007669"/>
    <property type="project" value="TreeGrafter"/>
</dbReference>
<name>A0A8S1V6R9_PAROT</name>
<dbReference type="PANTHER" id="PTHR21319">
    <property type="entry name" value="RING FINGER AND CHY ZINC FINGER DOMAIN-CONTAINING PROTEIN 1"/>
    <property type="match status" value="1"/>
</dbReference>
<dbReference type="PROSITE" id="PS51266">
    <property type="entry name" value="ZF_CHY"/>
    <property type="match status" value="1"/>
</dbReference>
<dbReference type="Proteomes" id="UP000683925">
    <property type="component" value="Unassembled WGS sequence"/>
</dbReference>
<evidence type="ECO:0000256" key="1">
    <source>
        <dbReference type="ARBA" id="ARBA00022723"/>
    </source>
</evidence>
<dbReference type="InterPro" id="IPR008913">
    <property type="entry name" value="Znf_CHY"/>
</dbReference>
<dbReference type="InterPro" id="IPR039512">
    <property type="entry name" value="RCHY1_zinc-ribbon"/>
</dbReference>
<dbReference type="PANTHER" id="PTHR21319:SF0">
    <property type="entry name" value="AND RING FINGER DOMAIN PROTEIN, PUTATIVE (AFU_ORTHOLOGUE AFUA_1G08900)-RELATED"/>
    <property type="match status" value="1"/>
</dbReference>
<comment type="caution">
    <text evidence="6">The sequence shown here is derived from an EMBL/GenBank/DDBJ whole genome shotgun (WGS) entry which is preliminary data.</text>
</comment>
<evidence type="ECO:0000259" key="5">
    <source>
        <dbReference type="PROSITE" id="PS51270"/>
    </source>
</evidence>
<dbReference type="OrthoDB" id="411372at2759"/>
<gene>
    <name evidence="6" type="ORF">POCTA_138.1.T0600098</name>
</gene>
<feature type="domain" description="CTCHY-type" evidence="5">
    <location>
        <begin position="78"/>
        <end position="142"/>
    </location>
</feature>
<dbReference type="Pfam" id="PF05495">
    <property type="entry name" value="zf-CHY"/>
    <property type="match status" value="1"/>
</dbReference>
<evidence type="ECO:0000259" key="4">
    <source>
        <dbReference type="PROSITE" id="PS51266"/>
    </source>
</evidence>
<sequence>MIKQINCKHYQRNCDKKAPCCQIYYPCRLCHDQNYKGPKSEGCKVETMDRYNVKEIRCRKCLTEQAPSNQCTNCGIQFARYYCEICILYQDDQKKNQFHCEKCNMCRLGKKEEYFHCEICDVCLSLSIKSTHFCTQKAFEQNCAVCQDYLKNSTQLVQQLTNCAHFMHVKCLEKQLKKGLRNCPICNIAIYKMSQAEIQELDEISQQIQIEINKEQKETKFVNIICSDCQAKSNNVQFNIYLKCQNCGSYNTRQ</sequence>
<dbReference type="GO" id="GO:0008270">
    <property type="term" value="F:zinc ion binding"/>
    <property type="evidence" value="ECO:0007669"/>
    <property type="project" value="UniProtKB-KW"/>
</dbReference>
<evidence type="ECO:0000256" key="2">
    <source>
        <dbReference type="PROSITE-ProRule" id="PRU00601"/>
    </source>
</evidence>
<feature type="domain" description="CHY-type" evidence="4">
    <location>
        <begin position="1"/>
        <end position="76"/>
    </location>
</feature>
<proteinExistence type="predicted"/>
<dbReference type="AlphaFoldDB" id="A0A8S1V6R9"/>
<accession>A0A8S1V6R9</accession>